<evidence type="ECO:0000313" key="3">
    <source>
        <dbReference type="Proteomes" id="UP000030669"/>
    </source>
</evidence>
<reference evidence="2 3" key="1">
    <citation type="journal article" date="2012" name="Science">
        <title>The Paleozoic origin of enzymatic lignin decomposition reconstructed from 31 fungal genomes.</title>
        <authorList>
            <person name="Floudas D."/>
            <person name="Binder M."/>
            <person name="Riley R."/>
            <person name="Barry K."/>
            <person name="Blanchette R.A."/>
            <person name="Henrissat B."/>
            <person name="Martinez A.T."/>
            <person name="Otillar R."/>
            <person name="Spatafora J.W."/>
            <person name="Yadav J.S."/>
            <person name="Aerts A."/>
            <person name="Benoit I."/>
            <person name="Boyd A."/>
            <person name="Carlson A."/>
            <person name="Copeland A."/>
            <person name="Coutinho P.M."/>
            <person name="de Vries R.P."/>
            <person name="Ferreira P."/>
            <person name="Findley K."/>
            <person name="Foster B."/>
            <person name="Gaskell J."/>
            <person name="Glotzer D."/>
            <person name="Gorecki P."/>
            <person name="Heitman J."/>
            <person name="Hesse C."/>
            <person name="Hori C."/>
            <person name="Igarashi K."/>
            <person name="Jurgens J.A."/>
            <person name="Kallen N."/>
            <person name="Kersten P."/>
            <person name="Kohler A."/>
            <person name="Kuees U."/>
            <person name="Kumar T.K.A."/>
            <person name="Kuo A."/>
            <person name="LaButti K."/>
            <person name="Larrondo L.F."/>
            <person name="Lindquist E."/>
            <person name="Ling A."/>
            <person name="Lombard V."/>
            <person name="Lucas S."/>
            <person name="Lundell T."/>
            <person name="Martin R."/>
            <person name="McLaughlin D.J."/>
            <person name="Morgenstern I."/>
            <person name="Morin E."/>
            <person name="Murat C."/>
            <person name="Nagy L.G."/>
            <person name="Nolan M."/>
            <person name="Ohm R.A."/>
            <person name="Patyshakuliyeva A."/>
            <person name="Rokas A."/>
            <person name="Ruiz-Duenas F.J."/>
            <person name="Sabat G."/>
            <person name="Salamov A."/>
            <person name="Samejima M."/>
            <person name="Schmutz J."/>
            <person name="Slot J.C."/>
            <person name="St John F."/>
            <person name="Stenlid J."/>
            <person name="Sun H."/>
            <person name="Sun S."/>
            <person name="Syed K."/>
            <person name="Tsang A."/>
            <person name="Wiebenga A."/>
            <person name="Young D."/>
            <person name="Pisabarro A."/>
            <person name="Eastwood D.C."/>
            <person name="Martin F."/>
            <person name="Cullen D."/>
            <person name="Grigoriev I.V."/>
            <person name="Hibbett D.S."/>
        </authorList>
    </citation>
    <scope>NUCLEOTIDE SEQUENCE [LARGE SCALE GENOMIC DNA]</scope>
    <source>
        <strain evidence="2 3">ATCC 11539</strain>
    </source>
</reference>
<dbReference type="eggNOG" id="ENOG502TJYX">
    <property type="taxonomic scope" value="Eukaryota"/>
</dbReference>
<feature type="region of interest" description="Disordered" evidence="1">
    <location>
        <begin position="186"/>
        <end position="216"/>
    </location>
</feature>
<dbReference type="Proteomes" id="UP000030669">
    <property type="component" value="Unassembled WGS sequence"/>
</dbReference>
<dbReference type="RefSeq" id="XP_007865198.1">
    <property type="nucleotide sequence ID" value="XM_007867007.1"/>
</dbReference>
<keyword evidence="3" id="KW-1185">Reference proteome</keyword>
<protein>
    <submittedName>
        <fullName evidence="2">Uncharacterized protein</fullName>
    </submittedName>
</protein>
<dbReference type="OrthoDB" id="2960209at2759"/>
<dbReference type="KEGG" id="gtr:GLOTRDRAFT_92909"/>
<name>S7RPJ7_GLOTA</name>
<gene>
    <name evidence="2" type="ORF">GLOTRDRAFT_92909</name>
</gene>
<proteinExistence type="predicted"/>
<organism evidence="2 3">
    <name type="scientific">Gloeophyllum trabeum (strain ATCC 11539 / FP-39264 / Madison 617)</name>
    <name type="common">Brown rot fungus</name>
    <dbReference type="NCBI Taxonomy" id="670483"/>
    <lineage>
        <taxon>Eukaryota</taxon>
        <taxon>Fungi</taxon>
        <taxon>Dikarya</taxon>
        <taxon>Basidiomycota</taxon>
        <taxon>Agaricomycotina</taxon>
        <taxon>Agaricomycetes</taxon>
        <taxon>Gloeophyllales</taxon>
        <taxon>Gloeophyllaceae</taxon>
        <taxon>Gloeophyllum</taxon>
    </lineage>
</organism>
<evidence type="ECO:0000256" key="1">
    <source>
        <dbReference type="SAM" id="MobiDB-lite"/>
    </source>
</evidence>
<sequence>MSAPQHPAGPPPAWGWGPYHHPWHPRRARFSGGGHRLFWFVLGGLAASWWMHRREEWYLQHGFCRRPDHTLAAPPPQQENAAQGKESHCTRYERPAWDSPEGQRHWRWGWHERREAEIEARRQREQAQAPDPVPAARVVAAPQAAAWDHEKERIEDMKMKATEKVAEMSEATLDTILSTVNSLKAKLADQKAQMEEEKRRRQQEIEEQQKAPRHLV</sequence>
<dbReference type="AlphaFoldDB" id="S7RPJ7"/>
<dbReference type="STRING" id="670483.S7RPJ7"/>
<dbReference type="GeneID" id="19309426"/>
<dbReference type="HOGENOM" id="CLU_109488_0_0_1"/>
<accession>S7RPJ7</accession>
<dbReference type="OMA" id="DIPRRIN"/>
<feature type="compositionally biased region" description="Basic and acidic residues" evidence="1">
    <location>
        <begin position="186"/>
        <end position="210"/>
    </location>
</feature>
<evidence type="ECO:0000313" key="2">
    <source>
        <dbReference type="EMBL" id="EPQ56470.1"/>
    </source>
</evidence>
<dbReference type="EMBL" id="KB469300">
    <property type="protein sequence ID" value="EPQ56470.1"/>
    <property type="molecule type" value="Genomic_DNA"/>
</dbReference>